<organism evidence="2 3">
    <name type="scientific">Ooceraea biroi</name>
    <name type="common">Clonal raider ant</name>
    <name type="synonym">Cerapachys biroi</name>
    <dbReference type="NCBI Taxonomy" id="2015173"/>
    <lineage>
        <taxon>Eukaryota</taxon>
        <taxon>Metazoa</taxon>
        <taxon>Ecdysozoa</taxon>
        <taxon>Arthropoda</taxon>
        <taxon>Hexapoda</taxon>
        <taxon>Insecta</taxon>
        <taxon>Pterygota</taxon>
        <taxon>Neoptera</taxon>
        <taxon>Endopterygota</taxon>
        <taxon>Hymenoptera</taxon>
        <taxon>Apocrita</taxon>
        <taxon>Aculeata</taxon>
        <taxon>Formicoidea</taxon>
        <taxon>Formicidae</taxon>
        <taxon>Dorylinae</taxon>
        <taxon>Ooceraea</taxon>
    </lineage>
</organism>
<name>A0A026VWS0_OOCBI</name>
<dbReference type="GO" id="GO:0042381">
    <property type="term" value="P:hemolymph coagulation"/>
    <property type="evidence" value="ECO:0007669"/>
    <property type="project" value="InterPro"/>
</dbReference>
<proteinExistence type="predicted"/>
<dbReference type="AlphaFoldDB" id="A0A026VWS0"/>
<dbReference type="Pfam" id="PF08026">
    <property type="entry name" value="Antimicrobial_5"/>
    <property type="match status" value="1"/>
</dbReference>
<evidence type="ECO:0000256" key="1">
    <source>
        <dbReference type="SAM" id="SignalP"/>
    </source>
</evidence>
<protein>
    <submittedName>
        <fullName evidence="2">Abaecin</fullName>
    </submittedName>
</protein>
<accession>A0A026VWS0</accession>
<feature type="chain" id="PRO_5001545288" evidence="1">
    <location>
        <begin position="20"/>
        <end position="52"/>
    </location>
</feature>
<evidence type="ECO:0000313" key="2">
    <source>
        <dbReference type="EMBL" id="EZA47299.1"/>
    </source>
</evidence>
<dbReference type="Proteomes" id="UP000053097">
    <property type="component" value="Unassembled WGS sequence"/>
</dbReference>
<dbReference type="EMBL" id="KK107894">
    <property type="protein sequence ID" value="EZA47299.1"/>
    <property type="molecule type" value="Genomic_DNA"/>
</dbReference>
<reference evidence="2 3" key="1">
    <citation type="journal article" date="2014" name="Curr. Biol.">
        <title>The genome of the clonal raider ant Cerapachys biroi.</title>
        <authorList>
            <person name="Oxley P.R."/>
            <person name="Ji L."/>
            <person name="Fetter-Pruneda I."/>
            <person name="McKenzie S.K."/>
            <person name="Li C."/>
            <person name="Hu H."/>
            <person name="Zhang G."/>
            <person name="Kronauer D.J."/>
        </authorList>
    </citation>
    <scope>NUCLEOTIDE SEQUENCE [LARGE SCALE GENOMIC DNA]</scope>
</reference>
<dbReference type="GO" id="GO:0005576">
    <property type="term" value="C:extracellular region"/>
    <property type="evidence" value="ECO:0007669"/>
    <property type="project" value="InterPro"/>
</dbReference>
<feature type="signal peptide" evidence="1">
    <location>
        <begin position="1"/>
        <end position="19"/>
    </location>
</feature>
<evidence type="ECO:0000313" key="3">
    <source>
        <dbReference type="Proteomes" id="UP000053097"/>
    </source>
</evidence>
<keyword evidence="3" id="KW-1185">Reference proteome</keyword>
<dbReference type="OMA" id="FAYVPLP"/>
<keyword evidence="1" id="KW-0732">Signal</keyword>
<gene>
    <name evidence="2" type="ORF">X777_16338</name>
</gene>
<dbReference type="InterPro" id="IPR012524">
    <property type="entry name" value="Abaecin_antimicrobial_peptide"/>
</dbReference>
<sequence>MKFYLFIVTLFLAAMAVFTYQPPVQRPPPGSWKPFPTFPGQGPFNPRIKFPY</sequence>